<organism evidence="2">
    <name type="scientific">Conus distans</name>
    <name type="common">Distant cone</name>
    <dbReference type="NCBI Taxonomy" id="72281"/>
    <lineage>
        <taxon>Eukaryota</taxon>
        <taxon>Metazoa</taxon>
        <taxon>Spiralia</taxon>
        <taxon>Lophotrochozoa</taxon>
        <taxon>Mollusca</taxon>
        <taxon>Gastropoda</taxon>
        <taxon>Caenogastropoda</taxon>
        <taxon>Neogastropoda</taxon>
        <taxon>Conoidea</taxon>
        <taxon>Conidae</taxon>
        <taxon>Conus</taxon>
        <taxon>Fraterconus</taxon>
    </lineage>
</organism>
<evidence type="ECO:0000256" key="1">
    <source>
        <dbReference type="SAM" id="SignalP"/>
    </source>
</evidence>
<sequence>MKLVLAIILILMLISLSTGAETSDSRASMSATAETDGLLRVKSSMCKQSNGPCSGNFDCCGNLCCTWDNTCGDKIGGC</sequence>
<name>M9PMZ7_CONDI</name>
<feature type="signal peptide" evidence="1">
    <location>
        <begin position="1"/>
        <end position="19"/>
    </location>
</feature>
<proteinExistence type="evidence at transcript level"/>
<reference evidence="2" key="1">
    <citation type="submission" date="2012-05" db="EMBL/GenBank/DDBJ databases">
        <authorList>
            <person name="Wu C."/>
            <person name="Liu Z."/>
            <person name="Dai Q."/>
        </authorList>
    </citation>
    <scope>NUCLEOTIDE SEQUENCE</scope>
</reference>
<protein>
    <submittedName>
        <fullName evidence="2">Conotoxin Di11.1</fullName>
    </submittedName>
</protein>
<accession>M9PMZ7</accession>
<dbReference type="AlphaFoldDB" id="M9PMZ7"/>
<evidence type="ECO:0000313" key="2">
    <source>
        <dbReference type="EMBL" id="AGE10526.1"/>
    </source>
</evidence>
<feature type="chain" id="PRO_5004101739" evidence="1">
    <location>
        <begin position="20"/>
        <end position="78"/>
    </location>
</feature>
<keyword evidence="1" id="KW-0732">Signal</keyword>
<dbReference type="EMBL" id="JX018174">
    <property type="protein sequence ID" value="AGE10526.1"/>
    <property type="molecule type" value="mRNA"/>
</dbReference>